<keyword evidence="5" id="KW-1185">Reference proteome</keyword>
<name>A0ABW0LCB1_9BURK</name>
<sequence>MNRRLGASLVLGVAMAATSALTVALTPSPKVMAAQAAFSLESMIPARFGSWQIDPTIVPLTPSPEQQGALERIYDQTLSRTYVDPAGRRVMLSIAYGGDQSRALQLHLPEVCYVAQGFQVAGEGSGQLVTRFGALPVQRLVASQGDRNEPITYWITIGDRATRSGIEQKLRRLAHGLSGQIPDGMLVRISNITRDAPGAWRLHDRFAAELLDAIGAPERKRLIGTGAAAPAPPAGPAGRAGPADAAALGAQP</sequence>
<gene>
    <name evidence="4" type="primary">epsI</name>
    <name evidence="4" type="ORF">ACFPN5_21550</name>
</gene>
<dbReference type="InterPro" id="IPR014263">
    <property type="entry name" value="Methanolan_biosynth_EpsI"/>
</dbReference>
<dbReference type="NCBIfam" id="TIGR02914">
    <property type="entry name" value="EpsI_fam"/>
    <property type="match status" value="1"/>
</dbReference>
<dbReference type="Proteomes" id="UP001596050">
    <property type="component" value="Unassembled WGS sequence"/>
</dbReference>
<accession>A0ABW0LCB1</accession>
<dbReference type="NCBIfam" id="NF045609">
    <property type="entry name" value="EpsI_type_B"/>
    <property type="match status" value="1"/>
</dbReference>
<feature type="domain" description="Methanolan biosynthesis EpsI" evidence="3">
    <location>
        <begin position="10"/>
        <end position="214"/>
    </location>
</feature>
<evidence type="ECO:0000256" key="1">
    <source>
        <dbReference type="SAM" id="MobiDB-lite"/>
    </source>
</evidence>
<keyword evidence="2" id="KW-0732">Signal</keyword>
<feature type="chain" id="PRO_5046164011" evidence="2">
    <location>
        <begin position="23"/>
        <end position="252"/>
    </location>
</feature>
<organism evidence="4 5">
    <name type="scientific">Massilia niabensis</name>
    <dbReference type="NCBI Taxonomy" id="544910"/>
    <lineage>
        <taxon>Bacteria</taxon>
        <taxon>Pseudomonadati</taxon>
        <taxon>Pseudomonadota</taxon>
        <taxon>Betaproteobacteria</taxon>
        <taxon>Burkholderiales</taxon>
        <taxon>Oxalobacteraceae</taxon>
        <taxon>Telluria group</taxon>
        <taxon>Massilia</taxon>
    </lineage>
</organism>
<dbReference type="InterPro" id="IPR054653">
    <property type="entry name" value="EpsI_type_B_pred"/>
</dbReference>
<comment type="caution">
    <text evidence="4">The sequence shown here is derived from an EMBL/GenBank/DDBJ whole genome shotgun (WGS) entry which is preliminary data.</text>
</comment>
<feature type="signal peptide" evidence="2">
    <location>
        <begin position="1"/>
        <end position="22"/>
    </location>
</feature>
<dbReference type="RefSeq" id="WP_379785886.1">
    <property type="nucleotide sequence ID" value="NZ_JBHSMU010000016.1"/>
</dbReference>
<evidence type="ECO:0000313" key="4">
    <source>
        <dbReference type="EMBL" id="MFC5462398.1"/>
    </source>
</evidence>
<dbReference type="EMBL" id="JBHSMU010000016">
    <property type="protein sequence ID" value="MFC5462398.1"/>
    <property type="molecule type" value="Genomic_DNA"/>
</dbReference>
<proteinExistence type="predicted"/>
<protein>
    <submittedName>
        <fullName evidence="4">Exosortase-associated protein EpsI, B-type</fullName>
    </submittedName>
</protein>
<evidence type="ECO:0000313" key="5">
    <source>
        <dbReference type="Proteomes" id="UP001596050"/>
    </source>
</evidence>
<feature type="region of interest" description="Disordered" evidence="1">
    <location>
        <begin position="224"/>
        <end position="252"/>
    </location>
</feature>
<evidence type="ECO:0000256" key="2">
    <source>
        <dbReference type="SAM" id="SignalP"/>
    </source>
</evidence>
<reference evidence="5" key="1">
    <citation type="journal article" date="2019" name="Int. J. Syst. Evol. Microbiol.">
        <title>The Global Catalogue of Microorganisms (GCM) 10K type strain sequencing project: providing services to taxonomists for standard genome sequencing and annotation.</title>
        <authorList>
            <consortium name="The Broad Institute Genomics Platform"/>
            <consortium name="The Broad Institute Genome Sequencing Center for Infectious Disease"/>
            <person name="Wu L."/>
            <person name="Ma J."/>
        </authorList>
    </citation>
    <scope>NUCLEOTIDE SEQUENCE [LARGE SCALE GENOMIC DNA]</scope>
    <source>
        <strain evidence="5">KACC 12649</strain>
    </source>
</reference>
<dbReference type="Pfam" id="PF11984">
    <property type="entry name" value="DUF3485"/>
    <property type="match status" value="1"/>
</dbReference>
<evidence type="ECO:0000259" key="3">
    <source>
        <dbReference type="Pfam" id="PF11984"/>
    </source>
</evidence>
<feature type="compositionally biased region" description="Low complexity" evidence="1">
    <location>
        <begin position="236"/>
        <end position="252"/>
    </location>
</feature>